<proteinExistence type="predicted"/>
<name>A0A6D2IEI3_9BRAS</name>
<keyword evidence="3" id="KW-1185">Reference proteome</keyword>
<dbReference type="AlphaFoldDB" id="A0A6D2IEI3"/>
<dbReference type="GO" id="GO:0003676">
    <property type="term" value="F:nucleic acid binding"/>
    <property type="evidence" value="ECO:0007669"/>
    <property type="project" value="InterPro"/>
</dbReference>
<evidence type="ECO:0000259" key="1">
    <source>
        <dbReference type="PROSITE" id="PS50879"/>
    </source>
</evidence>
<evidence type="ECO:0000313" key="2">
    <source>
        <dbReference type="EMBL" id="CAA7027274.1"/>
    </source>
</evidence>
<gene>
    <name evidence="2" type="ORF">MERR_LOCUS14509</name>
</gene>
<organism evidence="2 3">
    <name type="scientific">Microthlaspi erraticum</name>
    <dbReference type="NCBI Taxonomy" id="1685480"/>
    <lineage>
        <taxon>Eukaryota</taxon>
        <taxon>Viridiplantae</taxon>
        <taxon>Streptophyta</taxon>
        <taxon>Embryophyta</taxon>
        <taxon>Tracheophyta</taxon>
        <taxon>Spermatophyta</taxon>
        <taxon>Magnoliopsida</taxon>
        <taxon>eudicotyledons</taxon>
        <taxon>Gunneridae</taxon>
        <taxon>Pentapetalae</taxon>
        <taxon>rosids</taxon>
        <taxon>malvids</taxon>
        <taxon>Brassicales</taxon>
        <taxon>Brassicaceae</taxon>
        <taxon>Coluteocarpeae</taxon>
        <taxon>Microthlaspi</taxon>
    </lineage>
</organism>
<feature type="domain" description="RNase H type-1" evidence="1">
    <location>
        <begin position="24"/>
        <end position="127"/>
    </location>
</feature>
<dbReference type="PROSITE" id="PS50879">
    <property type="entry name" value="RNASE_H_1"/>
    <property type="match status" value="1"/>
</dbReference>
<dbReference type="InterPro" id="IPR012337">
    <property type="entry name" value="RNaseH-like_sf"/>
</dbReference>
<sequence length="127" mass="14084">MRKHEKVLSLRAKVERRIAWEPPTSGWMKMNTDGASRGNPGLATAGGVLRDENGRWVHGFALNIGICSAPLAELWGVYYGLCMAWEGRVTRLVVEVDSKGLASPSYSSTEKRIELPTVGRITRSHYL</sequence>
<dbReference type="GO" id="GO:0004523">
    <property type="term" value="F:RNA-DNA hybrid ribonuclease activity"/>
    <property type="evidence" value="ECO:0007669"/>
    <property type="project" value="InterPro"/>
</dbReference>
<dbReference type="Proteomes" id="UP000467841">
    <property type="component" value="Unassembled WGS sequence"/>
</dbReference>
<dbReference type="Gene3D" id="3.30.420.10">
    <property type="entry name" value="Ribonuclease H-like superfamily/Ribonuclease H"/>
    <property type="match status" value="1"/>
</dbReference>
<protein>
    <recommendedName>
        <fullName evidence="1">RNase H type-1 domain-containing protein</fullName>
    </recommendedName>
</protein>
<comment type="caution">
    <text evidence="2">The sequence shown here is derived from an EMBL/GenBank/DDBJ whole genome shotgun (WGS) entry which is preliminary data.</text>
</comment>
<evidence type="ECO:0000313" key="3">
    <source>
        <dbReference type="Proteomes" id="UP000467841"/>
    </source>
</evidence>
<dbReference type="Pfam" id="PF13456">
    <property type="entry name" value="RVT_3"/>
    <property type="match status" value="1"/>
</dbReference>
<reference evidence="2" key="1">
    <citation type="submission" date="2020-01" db="EMBL/GenBank/DDBJ databases">
        <authorList>
            <person name="Mishra B."/>
        </authorList>
    </citation>
    <scope>NUCLEOTIDE SEQUENCE [LARGE SCALE GENOMIC DNA]</scope>
</reference>
<dbReference type="InterPro" id="IPR044730">
    <property type="entry name" value="RNase_H-like_dom_plant"/>
</dbReference>
<dbReference type="PANTHER" id="PTHR47723:SF13">
    <property type="entry name" value="PUTATIVE-RELATED"/>
    <property type="match status" value="1"/>
</dbReference>
<dbReference type="OrthoDB" id="1752183at2759"/>
<dbReference type="EMBL" id="CACVBM020001053">
    <property type="protein sequence ID" value="CAA7027274.1"/>
    <property type="molecule type" value="Genomic_DNA"/>
</dbReference>
<dbReference type="InterPro" id="IPR036397">
    <property type="entry name" value="RNaseH_sf"/>
</dbReference>
<dbReference type="CDD" id="cd06222">
    <property type="entry name" value="RNase_H_like"/>
    <property type="match status" value="1"/>
</dbReference>
<dbReference type="SUPFAM" id="SSF53098">
    <property type="entry name" value="Ribonuclease H-like"/>
    <property type="match status" value="1"/>
</dbReference>
<dbReference type="InterPro" id="IPR002156">
    <property type="entry name" value="RNaseH_domain"/>
</dbReference>
<accession>A0A6D2IEI3</accession>
<dbReference type="InterPro" id="IPR053151">
    <property type="entry name" value="RNase_H-like"/>
</dbReference>
<dbReference type="PANTHER" id="PTHR47723">
    <property type="entry name" value="OS05G0353850 PROTEIN"/>
    <property type="match status" value="1"/>
</dbReference>